<dbReference type="Proteomes" id="UP000799439">
    <property type="component" value="Unassembled WGS sequence"/>
</dbReference>
<comment type="caution">
    <text evidence="1">The sequence shown here is derived from an EMBL/GenBank/DDBJ whole genome shotgun (WGS) entry which is preliminary data.</text>
</comment>
<evidence type="ECO:0000313" key="1">
    <source>
        <dbReference type="EMBL" id="KAF2150141.1"/>
    </source>
</evidence>
<keyword evidence="2" id="KW-1185">Reference proteome</keyword>
<dbReference type="AlphaFoldDB" id="A0A9P4IX23"/>
<sequence>MSDSPRTTRSFLDLTCQRYAETLLPKPELWLQLQIYQGVKEILKKEFVREGFGDRYISPELAKTFTIWLLYADLRRRGVQIYRLSGGTKACRFNKLPYLVKQPQVYIPYLDENNEATALVFSQRSTAFATTELVRLSHQLLTKQAEHIDLPEPYLEYLTQFSISADDTTSTITLSPNAFREYGYRDYRLSHEAYSSFRWVLERHGKPDTIRNWPLDVFALAMLIRPCGSFSALGIKSLTLRGMPLFRESFPRVFPTDLGRTR</sequence>
<dbReference type="EMBL" id="ML996090">
    <property type="protein sequence ID" value="KAF2150141.1"/>
    <property type="molecule type" value="Genomic_DNA"/>
</dbReference>
<protein>
    <submittedName>
        <fullName evidence="1">Uncharacterized protein</fullName>
    </submittedName>
</protein>
<gene>
    <name evidence="1" type="ORF">K461DRAFT_296519</name>
</gene>
<name>A0A9P4IX23_9PEZI</name>
<evidence type="ECO:0000313" key="2">
    <source>
        <dbReference type="Proteomes" id="UP000799439"/>
    </source>
</evidence>
<reference evidence="1" key="1">
    <citation type="journal article" date="2020" name="Stud. Mycol.">
        <title>101 Dothideomycetes genomes: a test case for predicting lifestyles and emergence of pathogens.</title>
        <authorList>
            <person name="Haridas S."/>
            <person name="Albert R."/>
            <person name="Binder M."/>
            <person name="Bloem J."/>
            <person name="Labutti K."/>
            <person name="Salamov A."/>
            <person name="Andreopoulos B."/>
            <person name="Baker S."/>
            <person name="Barry K."/>
            <person name="Bills G."/>
            <person name="Bluhm B."/>
            <person name="Cannon C."/>
            <person name="Castanera R."/>
            <person name="Culley D."/>
            <person name="Daum C."/>
            <person name="Ezra D."/>
            <person name="Gonzalez J."/>
            <person name="Henrissat B."/>
            <person name="Kuo A."/>
            <person name="Liang C."/>
            <person name="Lipzen A."/>
            <person name="Lutzoni F."/>
            <person name="Magnuson J."/>
            <person name="Mondo S."/>
            <person name="Nolan M."/>
            <person name="Ohm R."/>
            <person name="Pangilinan J."/>
            <person name="Park H.-J."/>
            <person name="Ramirez L."/>
            <person name="Alfaro M."/>
            <person name="Sun H."/>
            <person name="Tritt A."/>
            <person name="Yoshinaga Y."/>
            <person name="Zwiers L.-H."/>
            <person name="Turgeon B."/>
            <person name="Goodwin S."/>
            <person name="Spatafora J."/>
            <person name="Crous P."/>
            <person name="Grigoriev I."/>
        </authorList>
    </citation>
    <scope>NUCLEOTIDE SEQUENCE</scope>
    <source>
        <strain evidence="1">CBS 260.36</strain>
    </source>
</reference>
<proteinExistence type="predicted"/>
<accession>A0A9P4IX23</accession>
<organism evidence="1 2">
    <name type="scientific">Myriangium duriaei CBS 260.36</name>
    <dbReference type="NCBI Taxonomy" id="1168546"/>
    <lineage>
        <taxon>Eukaryota</taxon>
        <taxon>Fungi</taxon>
        <taxon>Dikarya</taxon>
        <taxon>Ascomycota</taxon>
        <taxon>Pezizomycotina</taxon>
        <taxon>Dothideomycetes</taxon>
        <taxon>Dothideomycetidae</taxon>
        <taxon>Myriangiales</taxon>
        <taxon>Myriangiaceae</taxon>
        <taxon>Myriangium</taxon>
    </lineage>
</organism>